<reference evidence="2" key="1">
    <citation type="submission" date="2021-11" db="EMBL/GenBank/DDBJ databases">
        <authorList>
            <person name="Islam A."/>
            <person name="Islam S."/>
            <person name="Flora M.S."/>
            <person name="Rahman M."/>
            <person name="Ziaur R.M."/>
            <person name="Epstein J.H."/>
            <person name="Hassan M."/>
            <person name="Klassen M."/>
            <person name="Woodard K."/>
            <person name="Webb A."/>
            <person name="Webby R.J."/>
            <person name="El Zowalaty M.E."/>
        </authorList>
    </citation>
    <scope>NUCLEOTIDE SEQUENCE</scope>
    <source>
        <strain evidence="2">Pbs3</strain>
    </source>
</reference>
<dbReference type="InterPro" id="IPR051681">
    <property type="entry name" value="Ser/Thr_Kinases-Pseudokinases"/>
</dbReference>
<dbReference type="InterPro" id="IPR000719">
    <property type="entry name" value="Prot_kinase_dom"/>
</dbReference>
<accession>A0AAU9KKC5</accession>
<dbReference type="PROSITE" id="PS50011">
    <property type="entry name" value="PROTEIN_KINASE_DOM"/>
    <property type="match status" value="1"/>
</dbReference>
<comment type="caution">
    <text evidence="2">The sequence shown here is derived from an EMBL/GenBank/DDBJ whole genome shotgun (WGS) entry which is preliminary data.</text>
</comment>
<dbReference type="Gene3D" id="3.30.200.20">
    <property type="entry name" value="Phosphorylase Kinase, domain 1"/>
    <property type="match status" value="1"/>
</dbReference>
<dbReference type="EMBL" id="CAKKTJ010000103">
    <property type="protein sequence ID" value="CAH0474304.1"/>
    <property type="molecule type" value="Genomic_DNA"/>
</dbReference>
<gene>
    <name evidence="2" type="ORF">PBS003_LOCUS1162</name>
</gene>
<dbReference type="PROSITE" id="PS00108">
    <property type="entry name" value="PROTEIN_KINASE_ST"/>
    <property type="match status" value="1"/>
</dbReference>
<organism evidence="2 3">
    <name type="scientific">Peronospora belbahrii</name>
    <dbReference type="NCBI Taxonomy" id="622444"/>
    <lineage>
        <taxon>Eukaryota</taxon>
        <taxon>Sar</taxon>
        <taxon>Stramenopiles</taxon>
        <taxon>Oomycota</taxon>
        <taxon>Peronosporomycetes</taxon>
        <taxon>Peronosporales</taxon>
        <taxon>Peronosporaceae</taxon>
        <taxon>Peronospora</taxon>
    </lineage>
</organism>
<dbReference type="Proteomes" id="UP001160483">
    <property type="component" value="Unassembled WGS sequence"/>
</dbReference>
<dbReference type="PANTHER" id="PTHR44329">
    <property type="entry name" value="SERINE/THREONINE-PROTEIN KINASE TNNI3K-RELATED"/>
    <property type="match status" value="1"/>
</dbReference>
<dbReference type="PANTHER" id="PTHR44329:SF214">
    <property type="entry name" value="PROTEIN KINASE DOMAIN-CONTAINING PROTEIN"/>
    <property type="match status" value="1"/>
</dbReference>
<evidence type="ECO:0000259" key="1">
    <source>
        <dbReference type="PROSITE" id="PS50011"/>
    </source>
</evidence>
<dbReference type="InterPro" id="IPR008271">
    <property type="entry name" value="Ser/Thr_kinase_AS"/>
</dbReference>
<dbReference type="GO" id="GO:0005524">
    <property type="term" value="F:ATP binding"/>
    <property type="evidence" value="ECO:0007669"/>
    <property type="project" value="InterPro"/>
</dbReference>
<proteinExistence type="predicted"/>
<sequence>MPSTTLDNILPSPTQLSWNALRHRPQIVTASTVLTGQWTSLAQRTSTPHCILKAAWIHQNRPDRKLAYGKTKLSRQHVSQWKSSYARKKINEGGYGVVYRGLYRDESVAIKVLLPEKRRDMRQINTFLSEIKMMAAVEHPYIVRFIGVAWDALSDLCAVSEFMRGGDLFALLRRFDRVEHRVQGFDIDKAKIALHIAQALTYLHSLDPIVLHRDLKSMNILLSDDWEAKLTDFGVSRRWTVDTMTGGVGTRRWMAPEVMMGKRYDTSADIFSFGVVLSELDSHQPPYANAIASITTELGEKVTETALMEMVAMGRVRVDFSSSAPSLVVDLGHACVNLNPRLRPSASEVHYQLQKILRRYQKYTL</sequence>
<dbReference type="GO" id="GO:0004674">
    <property type="term" value="F:protein serine/threonine kinase activity"/>
    <property type="evidence" value="ECO:0007669"/>
    <property type="project" value="TreeGrafter"/>
</dbReference>
<protein>
    <recommendedName>
        <fullName evidence="1">Protein kinase domain-containing protein</fullName>
    </recommendedName>
</protein>
<evidence type="ECO:0000313" key="3">
    <source>
        <dbReference type="Proteomes" id="UP001160483"/>
    </source>
</evidence>
<dbReference type="Gene3D" id="1.10.510.10">
    <property type="entry name" value="Transferase(Phosphotransferase) domain 1"/>
    <property type="match status" value="1"/>
</dbReference>
<dbReference type="AlphaFoldDB" id="A0AAU9KKC5"/>
<evidence type="ECO:0000313" key="2">
    <source>
        <dbReference type="EMBL" id="CAH0474304.1"/>
    </source>
</evidence>
<dbReference type="SUPFAM" id="SSF56112">
    <property type="entry name" value="Protein kinase-like (PK-like)"/>
    <property type="match status" value="1"/>
</dbReference>
<dbReference type="InterPro" id="IPR011009">
    <property type="entry name" value="Kinase-like_dom_sf"/>
</dbReference>
<feature type="domain" description="Protein kinase" evidence="1">
    <location>
        <begin position="84"/>
        <end position="353"/>
    </location>
</feature>
<dbReference type="SMART" id="SM00220">
    <property type="entry name" value="S_TKc"/>
    <property type="match status" value="1"/>
</dbReference>
<dbReference type="Pfam" id="PF00069">
    <property type="entry name" value="Pkinase"/>
    <property type="match status" value="1"/>
</dbReference>
<name>A0AAU9KKC5_9STRA</name>